<evidence type="ECO:0000313" key="2">
    <source>
        <dbReference type="Proteomes" id="UP000655588"/>
    </source>
</evidence>
<dbReference type="SUPFAM" id="SSF48371">
    <property type="entry name" value="ARM repeat"/>
    <property type="match status" value="1"/>
</dbReference>
<dbReference type="Gene3D" id="1.25.40.180">
    <property type="match status" value="1"/>
</dbReference>
<evidence type="ECO:0000313" key="1">
    <source>
        <dbReference type="EMBL" id="KAF3425165.1"/>
    </source>
</evidence>
<organism evidence="1 2">
    <name type="scientific">Frieseomelitta varia</name>
    <dbReference type="NCBI Taxonomy" id="561572"/>
    <lineage>
        <taxon>Eukaryota</taxon>
        <taxon>Metazoa</taxon>
        <taxon>Ecdysozoa</taxon>
        <taxon>Arthropoda</taxon>
        <taxon>Hexapoda</taxon>
        <taxon>Insecta</taxon>
        <taxon>Pterygota</taxon>
        <taxon>Neoptera</taxon>
        <taxon>Endopterygota</taxon>
        <taxon>Hymenoptera</taxon>
        <taxon>Apocrita</taxon>
        <taxon>Aculeata</taxon>
        <taxon>Apoidea</taxon>
        <taxon>Anthophila</taxon>
        <taxon>Apidae</taxon>
        <taxon>Frieseomelitta</taxon>
    </lineage>
</organism>
<comment type="caution">
    <text evidence="1">The sequence shown here is derived from an EMBL/GenBank/DDBJ whole genome shotgun (WGS) entry which is preliminary data.</text>
</comment>
<gene>
    <name evidence="1" type="ORF">E2986_12287</name>
</gene>
<protein>
    <submittedName>
        <fullName evidence="1">Uncharacterized protein</fullName>
    </submittedName>
</protein>
<dbReference type="Proteomes" id="UP000655588">
    <property type="component" value="Unassembled WGS sequence"/>
</dbReference>
<accession>A0A833S5L3</accession>
<dbReference type="AlphaFoldDB" id="A0A833S5L3"/>
<dbReference type="EMBL" id="WNWW01000412">
    <property type="protein sequence ID" value="KAF3425165.1"/>
    <property type="molecule type" value="Genomic_DNA"/>
</dbReference>
<keyword evidence="2" id="KW-1185">Reference proteome</keyword>
<sequence>MSVSKMKLNHLFVGRMIQLRKVQFFQYHEQVQKYSTTLETSLFTPDLDPHILDVFLLFVTLRA</sequence>
<proteinExistence type="predicted"/>
<reference evidence="1" key="1">
    <citation type="submission" date="2019-11" db="EMBL/GenBank/DDBJ databases">
        <title>The nuclear and mitochondrial genomes of Frieseomelitta varia - a highly eusocial stingless bee (Meliponini) with a permanently sterile worker caste.</title>
        <authorList>
            <person name="Freitas F.C.P."/>
            <person name="Lourenco A.P."/>
            <person name="Nunes F.M.F."/>
            <person name="Paschoal A.R."/>
            <person name="Abreu F.C.P."/>
            <person name="Barbin F.O."/>
            <person name="Bataglia L."/>
            <person name="Cardoso-Junior C.A.M."/>
            <person name="Cervoni M.S."/>
            <person name="Silva S.R."/>
            <person name="Dalarmi F."/>
            <person name="Del Lama M.A."/>
            <person name="Depintor T.S."/>
            <person name="Ferreira K.M."/>
            <person name="Goria P.S."/>
            <person name="Jaskot M.C."/>
            <person name="Lago D.C."/>
            <person name="Luna-Lucena D."/>
            <person name="Moda L.M."/>
            <person name="Nascimento L."/>
            <person name="Pedrino M."/>
            <person name="Rabico F.O."/>
            <person name="Sanches F.C."/>
            <person name="Santos D.E."/>
            <person name="Santos C.G."/>
            <person name="Vieira J."/>
            <person name="Lopes T.F."/>
            <person name="Barchuk A.R."/>
            <person name="Hartfelder K."/>
            <person name="Simoes Z.L.P."/>
            <person name="Bitondi M.M.G."/>
            <person name="Pinheiro D.G."/>
        </authorList>
    </citation>
    <scope>NUCLEOTIDE SEQUENCE</scope>
    <source>
        <strain evidence="1">USP_RPSP 00005682</strain>
        <tissue evidence="1">Whole individual</tissue>
    </source>
</reference>
<dbReference type="InterPro" id="IPR016024">
    <property type="entry name" value="ARM-type_fold"/>
</dbReference>
<name>A0A833S5L3_9HYME</name>